<evidence type="ECO:0008006" key="4">
    <source>
        <dbReference type="Google" id="ProtNLM"/>
    </source>
</evidence>
<dbReference type="RefSeq" id="WP_171719062.1">
    <property type="nucleotide sequence ID" value="NZ_WHOB01000066.1"/>
</dbReference>
<dbReference type="Proteomes" id="UP000596857">
    <property type="component" value="Unassembled WGS sequence"/>
</dbReference>
<sequence length="292" mass="32660">MITSILFGLAALCIVIPVLGIAIPGFRRQQQLMNLAALVNQSDAQRLRLQQNAVVRSLADRLSARQGKRQSSKQREMYGMLGYPVSYEIYLAKAIIQALLPGGFALVLAGMVQQVFFAIAGPILSFLFFWLQMRQIPQAYQKRQNQLIADLPFLISKMITALEVGKPLNVIFQEVSTRCGPTLSALLKRLVANMGTMSQKDALQMFAKEVHVPVVYDFVSVVNVVAEKGFHEAEDDLNGVKNDLRNLSKLALRERTRGNPGKMNLFYGMVIVHVVVFFFMMLIKMFGAFNSL</sequence>
<feature type="transmembrane region" description="Helical" evidence="1">
    <location>
        <begin position="6"/>
        <end position="26"/>
    </location>
</feature>
<feature type="transmembrane region" description="Helical" evidence="1">
    <location>
        <begin position="115"/>
        <end position="133"/>
    </location>
</feature>
<name>A0ABX1YNA2_9BACL</name>
<keyword evidence="1" id="KW-1133">Transmembrane helix</keyword>
<protein>
    <recommendedName>
        <fullName evidence="4">Type II secretion system protein GspF domain-containing protein</fullName>
    </recommendedName>
</protein>
<dbReference type="EMBL" id="WHOB01000066">
    <property type="protein sequence ID" value="NOU81591.1"/>
    <property type="molecule type" value="Genomic_DNA"/>
</dbReference>
<comment type="caution">
    <text evidence="2">The sequence shown here is derived from an EMBL/GenBank/DDBJ whole genome shotgun (WGS) entry which is preliminary data.</text>
</comment>
<gene>
    <name evidence="2" type="ORF">GC101_22270</name>
</gene>
<evidence type="ECO:0000313" key="3">
    <source>
        <dbReference type="Proteomes" id="UP000596857"/>
    </source>
</evidence>
<feature type="transmembrane region" description="Helical" evidence="1">
    <location>
        <begin position="265"/>
        <end position="289"/>
    </location>
</feature>
<dbReference type="PANTHER" id="PTHR35007:SF2">
    <property type="entry name" value="PILUS ASSEMBLE PROTEIN"/>
    <property type="match status" value="1"/>
</dbReference>
<dbReference type="PANTHER" id="PTHR35007">
    <property type="entry name" value="INTEGRAL MEMBRANE PROTEIN-RELATED"/>
    <property type="match status" value="1"/>
</dbReference>
<reference evidence="2 3" key="1">
    <citation type="submission" date="2019-10" db="EMBL/GenBank/DDBJ databases">
        <title>Description of Paenibacillus terricola sp. nov.</title>
        <authorList>
            <person name="Carlier A."/>
            <person name="Qi S."/>
        </authorList>
    </citation>
    <scope>NUCLEOTIDE SEQUENCE [LARGE SCALE GENOMIC DNA]</scope>
    <source>
        <strain evidence="2 3">LMG 31459</strain>
    </source>
</reference>
<keyword evidence="1" id="KW-0472">Membrane</keyword>
<evidence type="ECO:0000313" key="2">
    <source>
        <dbReference type="EMBL" id="NOU81591.1"/>
    </source>
</evidence>
<keyword evidence="3" id="KW-1185">Reference proteome</keyword>
<keyword evidence="1" id="KW-0812">Transmembrane</keyword>
<evidence type="ECO:0000256" key="1">
    <source>
        <dbReference type="SAM" id="Phobius"/>
    </source>
</evidence>
<organism evidence="2 3">
    <name type="scientific">Paenibacillus phytohabitans</name>
    <dbReference type="NCBI Taxonomy" id="2654978"/>
    <lineage>
        <taxon>Bacteria</taxon>
        <taxon>Bacillati</taxon>
        <taxon>Bacillota</taxon>
        <taxon>Bacilli</taxon>
        <taxon>Bacillales</taxon>
        <taxon>Paenibacillaceae</taxon>
        <taxon>Paenibacillus</taxon>
    </lineage>
</organism>
<accession>A0ABX1YNA2</accession>
<proteinExistence type="predicted"/>